<organism evidence="8 9">
    <name type="scientific">Enterococcus faecium 10/96A</name>
    <dbReference type="NCBI Taxonomy" id="1391465"/>
    <lineage>
        <taxon>Bacteria</taxon>
        <taxon>Bacillati</taxon>
        <taxon>Bacillota</taxon>
        <taxon>Bacilli</taxon>
        <taxon>Lactobacillales</taxon>
        <taxon>Enterococcaceae</taxon>
        <taxon>Enterococcus</taxon>
    </lineage>
</organism>
<protein>
    <recommendedName>
        <fullName evidence="7">OmpR/PhoB-type domain-containing protein</fullName>
    </recommendedName>
</protein>
<reference evidence="8 9" key="1">
    <citation type="submission" date="2013-09" db="EMBL/GenBank/DDBJ databases">
        <title>The Genome Sequence of Enterococcus faecium 10/96A.</title>
        <authorList>
            <consortium name="The Broad Institute Genome Sequencing Platform"/>
            <consortium name="The Broad Institute Genome Sequencing Center for Infectious Disease"/>
            <person name="Earl A.M."/>
            <person name="Gilmore M.S."/>
            <person name="Lebreton F."/>
            <person name="Courvalin P."/>
            <person name="Walker B."/>
            <person name="Young S.K."/>
            <person name="Zeng Q."/>
            <person name="Gargeya S."/>
            <person name="Fitzgerald M."/>
            <person name="Haas B."/>
            <person name="Abouelleil A."/>
            <person name="Alvarado L."/>
            <person name="Arachchi H.M."/>
            <person name="Berlin A.M."/>
            <person name="Chapman S.B."/>
            <person name="Dewar J."/>
            <person name="Goldberg J."/>
            <person name="Griggs A."/>
            <person name="Gujja S."/>
            <person name="Hansen M."/>
            <person name="Howarth C."/>
            <person name="Imamovic A."/>
            <person name="Larimer J."/>
            <person name="McCowan C."/>
            <person name="Murphy C."/>
            <person name="Neiman D."/>
            <person name="Pearson M."/>
            <person name="Priest M."/>
            <person name="Roberts A."/>
            <person name="Saif S."/>
            <person name="Shea T."/>
            <person name="Sisk P."/>
            <person name="Sykes S."/>
            <person name="Wortman J."/>
            <person name="Nusbaum C."/>
            <person name="Birren B."/>
        </authorList>
    </citation>
    <scope>NUCLEOTIDE SEQUENCE [LARGE SCALE GENOMIC DNA]</scope>
    <source>
        <strain evidence="8 9">10/96A</strain>
    </source>
</reference>
<feature type="DNA-binding region" description="OmpR/PhoB-type" evidence="6">
    <location>
        <begin position="78"/>
        <end position="178"/>
    </location>
</feature>
<dbReference type="GO" id="GO:0000976">
    <property type="term" value="F:transcription cis-regulatory region binding"/>
    <property type="evidence" value="ECO:0007669"/>
    <property type="project" value="TreeGrafter"/>
</dbReference>
<dbReference type="GO" id="GO:0006355">
    <property type="term" value="P:regulation of DNA-templated transcription"/>
    <property type="evidence" value="ECO:0007669"/>
    <property type="project" value="InterPro"/>
</dbReference>
<evidence type="ECO:0000256" key="5">
    <source>
        <dbReference type="ARBA" id="ARBA00023163"/>
    </source>
</evidence>
<keyword evidence="1" id="KW-0597">Phosphoprotein</keyword>
<dbReference type="InterPro" id="IPR039420">
    <property type="entry name" value="WalR-like"/>
</dbReference>
<dbReference type="SUPFAM" id="SSF46894">
    <property type="entry name" value="C-terminal effector domain of the bipartite response regulators"/>
    <property type="match status" value="1"/>
</dbReference>
<dbReference type="GO" id="GO:0005829">
    <property type="term" value="C:cytosol"/>
    <property type="evidence" value="ECO:0007669"/>
    <property type="project" value="TreeGrafter"/>
</dbReference>
<dbReference type="GO" id="GO:0032993">
    <property type="term" value="C:protein-DNA complex"/>
    <property type="evidence" value="ECO:0007669"/>
    <property type="project" value="TreeGrafter"/>
</dbReference>
<dbReference type="InterPro" id="IPR036388">
    <property type="entry name" value="WH-like_DNA-bd_sf"/>
</dbReference>
<dbReference type="Gene3D" id="1.10.10.10">
    <property type="entry name" value="Winged helix-like DNA-binding domain superfamily/Winged helix DNA-binding domain"/>
    <property type="match status" value="1"/>
</dbReference>
<dbReference type="PANTHER" id="PTHR48111:SF1">
    <property type="entry name" value="TWO-COMPONENT RESPONSE REGULATOR ORR33"/>
    <property type="match status" value="1"/>
</dbReference>
<keyword evidence="5" id="KW-0804">Transcription</keyword>
<dbReference type="AlphaFoldDB" id="A0AAV3KZ01"/>
<comment type="caution">
    <text evidence="8">The sequence shown here is derived from an EMBL/GenBank/DDBJ whole genome shotgun (WGS) entry which is preliminary data.</text>
</comment>
<dbReference type="GO" id="GO:0000156">
    <property type="term" value="F:phosphorelay response regulator activity"/>
    <property type="evidence" value="ECO:0007669"/>
    <property type="project" value="TreeGrafter"/>
</dbReference>
<dbReference type="Proteomes" id="UP000017126">
    <property type="component" value="Unassembled WGS sequence"/>
</dbReference>
<proteinExistence type="predicted"/>
<evidence type="ECO:0000256" key="2">
    <source>
        <dbReference type="ARBA" id="ARBA00023012"/>
    </source>
</evidence>
<dbReference type="CDD" id="cd00383">
    <property type="entry name" value="trans_reg_C"/>
    <property type="match status" value="1"/>
</dbReference>
<dbReference type="PANTHER" id="PTHR48111">
    <property type="entry name" value="REGULATOR OF RPOS"/>
    <property type="match status" value="1"/>
</dbReference>
<evidence type="ECO:0000256" key="6">
    <source>
        <dbReference type="PROSITE-ProRule" id="PRU01091"/>
    </source>
</evidence>
<sequence length="179" mass="20226">MEGCKGNGGDILGKLAVLEISESGDKIGEKLLMLLDARQQQELVKYLLSKENKNGGSADNLCIHSGAYGLQTETEGIFTELYMGDLYFCLEQRLVRVDGQVVNLTVKEFDILALLITHPQRVFTYELIMELVWNEDVTFYSRKAVSNHMSNLRKKLKRTPDGLEYIKNVVGVGYKFEVL</sequence>
<evidence type="ECO:0000256" key="3">
    <source>
        <dbReference type="ARBA" id="ARBA00023015"/>
    </source>
</evidence>
<evidence type="ECO:0000259" key="7">
    <source>
        <dbReference type="PROSITE" id="PS51755"/>
    </source>
</evidence>
<dbReference type="SMART" id="SM00862">
    <property type="entry name" value="Trans_reg_C"/>
    <property type="match status" value="1"/>
</dbReference>
<evidence type="ECO:0000256" key="1">
    <source>
        <dbReference type="ARBA" id="ARBA00022553"/>
    </source>
</evidence>
<dbReference type="RefSeq" id="WP_023043145.1">
    <property type="nucleotide sequence ID" value="NZ_KI518290.1"/>
</dbReference>
<keyword evidence="2" id="KW-0902">Two-component regulatory system</keyword>
<keyword evidence="3" id="KW-0805">Transcription regulation</keyword>
<evidence type="ECO:0000313" key="9">
    <source>
        <dbReference type="Proteomes" id="UP000017126"/>
    </source>
</evidence>
<evidence type="ECO:0000313" key="8">
    <source>
        <dbReference type="EMBL" id="ERT48538.1"/>
    </source>
</evidence>
<dbReference type="Pfam" id="PF00486">
    <property type="entry name" value="Trans_reg_C"/>
    <property type="match status" value="1"/>
</dbReference>
<accession>A0AAV3KZ01</accession>
<dbReference type="InterPro" id="IPR001867">
    <property type="entry name" value="OmpR/PhoB-type_DNA-bd"/>
</dbReference>
<evidence type="ECO:0000256" key="4">
    <source>
        <dbReference type="ARBA" id="ARBA00023125"/>
    </source>
</evidence>
<keyword evidence="4 6" id="KW-0238">DNA-binding</keyword>
<dbReference type="PROSITE" id="PS51755">
    <property type="entry name" value="OMPR_PHOB"/>
    <property type="match status" value="1"/>
</dbReference>
<dbReference type="EMBL" id="AXOL01000069">
    <property type="protein sequence ID" value="ERT48538.1"/>
    <property type="molecule type" value="Genomic_DNA"/>
</dbReference>
<dbReference type="InterPro" id="IPR016032">
    <property type="entry name" value="Sig_transdc_resp-reg_C-effctor"/>
</dbReference>
<gene>
    <name evidence="8" type="ORF">O991_02570</name>
</gene>
<feature type="domain" description="OmpR/PhoB-type" evidence="7">
    <location>
        <begin position="78"/>
        <end position="178"/>
    </location>
</feature>
<name>A0AAV3KZ01_ENTFC</name>